<feature type="region of interest" description="Disordered" evidence="1">
    <location>
        <begin position="198"/>
        <end position="222"/>
    </location>
</feature>
<dbReference type="InterPro" id="IPR057670">
    <property type="entry name" value="SH3_retrovirus"/>
</dbReference>
<evidence type="ECO:0000259" key="2">
    <source>
        <dbReference type="PROSITE" id="PS50994"/>
    </source>
</evidence>
<dbReference type="SUPFAM" id="SSF53098">
    <property type="entry name" value="Ribonuclease H-like"/>
    <property type="match status" value="1"/>
</dbReference>
<dbReference type="GO" id="GO:0015074">
    <property type="term" value="P:DNA integration"/>
    <property type="evidence" value="ECO:0007669"/>
    <property type="project" value="InterPro"/>
</dbReference>
<dbReference type="PANTHER" id="PTHR42648">
    <property type="entry name" value="TRANSPOSASE, PUTATIVE-RELATED"/>
    <property type="match status" value="1"/>
</dbReference>
<organism evidence="3 4">
    <name type="scientific">Nicotiana sylvestris</name>
    <name type="common">Wood tobacco</name>
    <name type="synonym">South American tobacco</name>
    <dbReference type="NCBI Taxonomy" id="4096"/>
    <lineage>
        <taxon>Eukaryota</taxon>
        <taxon>Viridiplantae</taxon>
        <taxon>Streptophyta</taxon>
        <taxon>Embryophyta</taxon>
        <taxon>Tracheophyta</taxon>
        <taxon>Spermatophyta</taxon>
        <taxon>Magnoliopsida</taxon>
        <taxon>eudicotyledons</taxon>
        <taxon>Gunneridae</taxon>
        <taxon>Pentapetalae</taxon>
        <taxon>asterids</taxon>
        <taxon>lamiids</taxon>
        <taxon>Solanales</taxon>
        <taxon>Solanaceae</taxon>
        <taxon>Nicotianoideae</taxon>
        <taxon>Nicotianeae</taxon>
        <taxon>Nicotiana</taxon>
    </lineage>
</organism>
<evidence type="ECO:0000256" key="1">
    <source>
        <dbReference type="SAM" id="MobiDB-lite"/>
    </source>
</evidence>
<accession>A0A1U7X5U0</accession>
<sequence length="323" mass="36239">MLNKGKDVEPVANSATTTTTGTTDVWGPYRTPTHDSKSIEKGLATVENQFRTAVKCLRTDNEVEFKNDQVTSLLQNLGILHQSSFVYTSQQNGAIERRHRSILYMARALRVFESLCYATKVQNVDKFSPRAVPAVHIGYSSSQKVYVIYDLHSKSFFMSKDVLFKKDIFPFKKLKSGFFYLFSILEFIESSPADKVDQQSSSDCIPPATQSPSPSSISDDHSALLPTEVSNEHFSSLAELRRSSRPSKSPVRLTDYVVQPKKSSCQYLVSHYVSCNQHSPNYQDSLVVYSIIVEPSSFNEASANPKWVEAMQAEISSLEENNT</sequence>
<evidence type="ECO:0000313" key="4">
    <source>
        <dbReference type="RefSeq" id="XP_009781845.1"/>
    </source>
</evidence>
<dbReference type="Proteomes" id="UP000189701">
    <property type="component" value="Unplaced"/>
</dbReference>
<keyword evidence="3" id="KW-1185">Reference proteome</keyword>
<proteinExistence type="predicted"/>
<reference evidence="4" key="2">
    <citation type="submission" date="2025-08" db="UniProtKB">
        <authorList>
            <consortium name="RefSeq"/>
        </authorList>
    </citation>
    <scope>IDENTIFICATION</scope>
    <source>
        <tissue evidence="4">Leaf</tissue>
    </source>
</reference>
<dbReference type="InterPro" id="IPR001584">
    <property type="entry name" value="Integrase_cat-core"/>
</dbReference>
<dbReference type="RefSeq" id="XP_009781845.1">
    <property type="nucleotide sequence ID" value="XM_009783543.1"/>
</dbReference>
<reference evidence="3" key="1">
    <citation type="journal article" date="2013" name="Genome Biol.">
        <title>Reference genomes and transcriptomes of Nicotiana sylvestris and Nicotiana tomentosiformis.</title>
        <authorList>
            <person name="Sierro N."/>
            <person name="Battey J.N."/>
            <person name="Ouadi S."/>
            <person name="Bovet L."/>
            <person name="Goepfert S."/>
            <person name="Bakaher N."/>
            <person name="Peitsch M.C."/>
            <person name="Ivanov N.V."/>
        </authorList>
    </citation>
    <scope>NUCLEOTIDE SEQUENCE [LARGE SCALE GENOMIC DNA]</scope>
</reference>
<name>A0A1U7X5U0_NICSY</name>
<gene>
    <name evidence="4" type="primary">LOC104230680</name>
</gene>
<dbReference type="InterPro" id="IPR036397">
    <property type="entry name" value="RNaseH_sf"/>
</dbReference>
<dbReference type="eggNOG" id="KOG0017">
    <property type="taxonomic scope" value="Eukaryota"/>
</dbReference>
<feature type="region of interest" description="Disordered" evidence="1">
    <location>
        <begin position="1"/>
        <end position="31"/>
    </location>
</feature>
<evidence type="ECO:0000313" key="3">
    <source>
        <dbReference type="Proteomes" id="UP000189701"/>
    </source>
</evidence>
<dbReference type="PANTHER" id="PTHR42648:SF31">
    <property type="entry name" value="RNA-DIRECTED DNA POLYMERASE"/>
    <property type="match status" value="1"/>
</dbReference>
<dbReference type="GO" id="GO:0003676">
    <property type="term" value="F:nucleic acid binding"/>
    <property type="evidence" value="ECO:0007669"/>
    <property type="project" value="InterPro"/>
</dbReference>
<dbReference type="AlphaFoldDB" id="A0A1U7X5U0"/>
<dbReference type="Pfam" id="PF25597">
    <property type="entry name" value="SH3_retrovirus"/>
    <property type="match status" value="1"/>
</dbReference>
<dbReference type="Gene3D" id="3.30.420.10">
    <property type="entry name" value="Ribonuclease H-like superfamily/Ribonuclease H"/>
    <property type="match status" value="1"/>
</dbReference>
<dbReference type="InterPro" id="IPR012337">
    <property type="entry name" value="RNaseH-like_sf"/>
</dbReference>
<dbReference type="PROSITE" id="PS50994">
    <property type="entry name" value="INTEGRASE"/>
    <property type="match status" value="1"/>
</dbReference>
<dbReference type="InterPro" id="IPR039537">
    <property type="entry name" value="Retrotran_Ty1/copia-like"/>
</dbReference>
<dbReference type="STRING" id="4096.A0A1U7X5U0"/>
<feature type="domain" description="Integrase catalytic" evidence="2">
    <location>
        <begin position="57"/>
        <end position="167"/>
    </location>
</feature>
<protein>
    <submittedName>
        <fullName evidence="4">Uncharacterized protein LOC104230680</fullName>
    </submittedName>
</protein>